<gene>
    <name evidence="4" type="ORF">QBC46DRAFT_394160</name>
</gene>
<accession>A0AAN6N129</accession>
<protein>
    <recommendedName>
        <fullName evidence="3">D-isomer specific 2-hydroxyacid dehydrogenase NAD-binding domain-containing protein</fullName>
    </recommendedName>
</protein>
<dbReference type="PANTHER" id="PTHR43333:SF1">
    <property type="entry name" value="D-ISOMER SPECIFIC 2-HYDROXYACID DEHYDROGENASE NAD-BINDING DOMAIN-CONTAINING PROTEIN"/>
    <property type="match status" value="1"/>
</dbReference>
<feature type="domain" description="D-isomer specific 2-hydroxyacid dehydrogenase NAD-binding" evidence="3">
    <location>
        <begin position="5"/>
        <end position="69"/>
    </location>
</feature>
<evidence type="ECO:0000313" key="4">
    <source>
        <dbReference type="EMBL" id="KAK3936840.1"/>
    </source>
</evidence>
<dbReference type="InterPro" id="IPR006140">
    <property type="entry name" value="D-isomer_DH_NAD-bd"/>
</dbReference>
<keyword evidence="2" id="KW-0520">NAD</keyword>
<feature type="domain" description="D-isomer specific 2-hydroxyacid dehydrogenase NAD-binding" evidence="3">
    <location>
        <begin position="117"/>
        <end position="173"/>
    </location>
</feature>
<proteinExistence type="predicted"/>
<evidence type="ECO:0000313" key="5">
    <source>
        <dbReference type="Proteomes" id="UP001303473"/>
    </source>
</evidence>
<dbReference type="InterPro" id="IPR036291">
    <property type="entry name" value="NAD(P)-bd_dom_sf"/>
</dbReference>
<dbReference type="Pfam" id="PF02826">
    <property type="entry name" value="2-Hacid_dh_C"/>
    <property type="match status" value="2"/>
</dbReference>
<organism evidence="4 5">
    <name type="scientific">Diplogelasinospora grovesii</name>
    <dbReference type="NCBI Taxonomy" id="303347"/>
    <lineage>
        <taxon>Eukaryota</taxon>
        <taxon>Fungi</taxon>
        <taxon>Dikarya</taxon>
        <taxon>Ascomycota</taxon>
        <taxon>Pezizomycotina</taxon>
        <taxon>Sordariomycetes</taxon>
        <taxon>Sordariomycetidae</taxon>
        <taxon>Sordariales</taxon>
        <taxon>Diplogelasinosporaceae</taxon>
        <taxon>Diplogelasinospora</taxon>
    </lineage>
</organism>
<comment type="caution">
    <text evidence="4">The sequence shown here is derived from an EMBL/GenBank/DDBJ whole genome shotgun (WGS) entry which is preliminary data.</text>
</comment>
<sequence>MMGHHFLTYAQQQKDGIWKPLIRELQIHDSPGMRMGILGYGAIGRQCARLGQALGMEVYAYTRSEKPTPESRKDDSYCVPGTGDPDGLIPTMWFHGASKEAVNEFLGHDLDILVKTFVSNVARGGHIDTDALIDALKDGKIRGAALDVVDPEPLPDNHPIMSAPNLFITPHVSWQTPHLFERLQAILEENLERLSKGEKMINVMDREHHY</sequence>
<dbReference type="GO" id="GO:0051287">
    <property type="term" value="F:NAD binding"/>
    <property type="evidence" value="ECO:0007669"/>
    <property type="project" value="InterPro"/>
</dbReference>
<keyword evidence="1" id="KW-0560">Oxidoreductase</keyword>
<dbReference type="GO" id="GO:0016491">
    <property type="term" value="F:oxidoreductase activity"/>
    <property type="evidence" value="ECO:0007669"/>
    <property type="project" value="UniProtKB-KW"/>
</dbReference>
<dbReference type="AlphaFoldDB" id="A0AAN6N129"/>
<evidence type="ECO:0000256" key="2">
    <source>
        <dbReference type="ARBA" id="ARBA00023027"/>
    </source>
</evidence>
<reference evidence="5" key="1">
    <citation type="journal article" date="2023" name="Mol. Phylogenet. Evol.">
        <title>Genome-scale phylogeny and comparative genomics of the fungal order Sordariales.</title>
        <authorList>
            <person name="Hensen N."/>
            <person name="Bonometti L."/>
            <person name="Westerberg I."/>
            <person name="Brannstrom I.O."/>
            <person name="Guillou S."/>
            <person name="Cros-Aarteil S."/>
            <person name="Calhoun S."/>
            <person name="Haridas S."/>
            <person name="Kuo A."/>
            <person name="Mondo S."/>
            <person name="Pangilinan J."/>
            <person name="Riley R."/>
            <person name="LaButti K."/>
            <person name="Andreopoulos B."/>
            <person name="Lipzen A."/>
            <person name="Chen C."/>
            <person name="Yan M."/>
            <person name="Daum C."/>
            <person name="Ng V."/>
            <person name="Clum A."/>
            <person name="Steindorff A."/>
            <person name="Ohm R.A."/>
            <person name="Martin F."/>
            <person name="Silar P."/>
            <person name="Natvig D.O."/>
            <person name="Lalanne C."/>
            <person name="Gautier V."/>
            <person name="Ament-Velasquez S.L."/>
            <person name="Kruys A."/>
            <person name="Hutchinson M.I."/>
            <person name="Powell A.J."/>
            <person name="Barry K."/>
            <person name="Miller A.N."/>
            <person name="Grigoriev I.V."/>
            <person name="Debuchy R."/>
            <person name="Gladieux P."/>
            <person name="Hiltunen Thoren M."/>
            <person name="Johannesson H."/>
        </authorList>
    </citation>
    <scope>NUCLEOTIDE SEQUENCE [LARGE SCALE GENOMIC DNA]</scope>
    <source>
        <strain evidence="5">CBS 340.73</strain>
    </source>
</reference>
<dbReference type="SUPFAM" id="SSF51735">
    <property type="entry name" value="NAD(P)-binding Rossmann-fold domains"/>
    <property type="match status" value="1"/>
</dbReference>
<dbReference type="InterPro" id="IPR029752">
    <property type="entry name" value="D-isomer_DH_CS1"/>
</dbReference>
<keyword evidence="5" id="KW-1185">Reference proteome</keyword>
<dbReference type="PROSITE" id="PS00065">
    <property type="entry name" value="D_2_HYDROXYACID_DH_1"/>
    <property type="match status" value="1"/>
</dbReference>
<name>A0AAN6N129_9PEZI</name>
<dbReference type="Proteomes" id="UP001303473">
    <property type="component" value="Unassembled WGS sequence"/>
</dbReference>
<evidence type="ECO:0000259" key="3">
    <source>
        <dbReference type="Pfam" id="PF02826"/>
    </source>
</evidence>
<dbReference type="Gene3D" id="3.40.50.720">
    <property type="entry name" value="NAD(P)-binding Rossmann-like Domain"/>
    <property type="match status" value="2"/>
</dbReference>
<dbReference type="PANTHER" id="PTHR43333">
    <property type="entry name" value="2-HACID_DH_C DOMAIN-CONTAINING PROTEIN"/>
    <property type="match status" value="1"/>
</dbReference>
<evidence type="ECO:0000256" key="1">
    <source>
        <dbReference type="ARBA" id="ARBA00023002"/>
    </source>
</evidence>
<dbReference type="EMBL" id="MU853871">
    <property type="protein sequence ID" value="KAK3936840.1"/>
    <property type="molecule type" value="Genomic_DNA"/>
</dbReference>